<keyword evidence="1" id="KW-1133">Transmembrane helix</keyword>
<accession>A0ABP3ENT4</accession>
<keyword evidence="1" id="KW-0472">Membrane</keyword>
<evidence type="ECO:0000313" key="2">
    <source>
        <dbReference type="EMBL" id="GAA0267286.1"/>
    </source>
</evidence>
<sequence>MAFSELPQEMGFEPGEHDIRVERAPWVFWVRGVKRYESFTRSVSDGDPTDLSGVVLMVLFGLLYVIFVRFWDPRARWKVGVLRVKGSRWGPVGRIKVVHKEVLPAGVEPGVRIGELVERVRSGDFDTHDEQRPEGKHA</sequence>
<evidence type="ECO:0000256" key="1">
    <source>
        <dbReference type="SAM" id="Phobius"/>
    </source>
</evidence>
<comment type="caution">
    <text evidence="2">The sequence shown here is derived from an EMBL/GenBank/DDBJ whole genome shotgun (WGS) entry which is preliminary data.</text>
</comment>
<organism evidence="2 3">
    <name type="scientific">Cryptosporangium japonicum</name>
    <dbReference type="NCBI Taxonomy" id="80872"/>
    <lineage>
        <taxon>Bacteria</taxon>
        <taxon>Bacillati</taxon>
        <taxon>Actinomycetota</taxon>
        <taxon>Actinomycetes</taxon>
        <taxon>Cryptosporangiales</taxon>
        <taxon>Cryptosporangiaceae</taxon>
        <taxon>Cryptosporangium</taxon>
    </lineage>
</organism>
<name>A0ABP3ENT4_9ACTN</name>
<dbReference type="EMBL" id="BAAAGX010000027">
    <property type="protein sequence ID" value="GAA0267286.1"/>
    <property type="molecule type" value="Genomic_DNA"/>
</dbReference>
<gene>
    <name evidence="2" type="ORF">GCM10009539_62620</name>
</gene>
<keyword evidence="1" id="KW-0812">Transmembrane</keyword>
<dbReference type="Proteomes" id="UP001500967">
    <property type="component" value="Unassembled WGS sequence"/>
</dbReference>
<proteinExistence type="predicted"/>
<protein>
    <submittedName>
        <fullName evidence="2">Uncharacterized protein</fullName>
    </submittedName>
</protein>
<feature type="transmembrane region" description="Helical" evidence="1">
    <location>
        <begin position="51"/>
        <end position="71"/>
    </location>
</feature>
<evidence type="ECO:0000313" key="3">
    <source>
        <dbReference type="Proteomes" id="UP001500967"/>
    </source>
</evidence>
<reference evidence="3" key="1">
    <citation type="journal article" date="2019" name="Int. J. Syst. Evol. Microbiol.">
        <title>The Global Catalogue of Microorganisms (GCM) 10K type strain sequencing project: providing services to taxonomists for standard genome sequencing and annotation.</title>
        <authorList>
            <consortium name="The Broad Institute Genomics Platform"/>
            <consortium name="The Broad Institute Genome Sequencing Center for Infectious Disease"/>
            <person name="Wu L."/>
            <person name="Ma J."/>
        </authorList>
    </citation>
    <scope>NUCLEOTIDE SEQUENCE [LARGE SCALE GENOMIC DNA]</scope>
    <source>
        <strain evidence="3">JCM 10425</strain>
    </source>
</reference>
<keyword evidence="3" id="KW-1185">Reference proteome</keyword>